<feature type="active site" description="O-isoaspartyl threonine intermediate" evidence="3">
    <location>
        <position position="14"/>
    </location>
</feature>
<evidence type="ECO:0000259" key="7">
    <source>
        <dbReference type="Pfam" id="PF00710"/>
    </source>
</evidence>
<evidence type="ECO:0000256" key="1">
    <source>
        <dbReference type="ARBA" id="ARBA00010518"/>
    </source>
</evidence>
<dbReference type="Pfam" id="PF17763">
    <property type="entry name" value="Asparaginase_C"/>
    <property type="match status" value="1"/>
</dbReference>
<feature type="domain" description="Asparaginase/glutaminase C-terminal" evidence="8">
    <location>
        <begin position="221"/>
        <end position="331"/>
    </location>
</feature>
<dbReference type="InterPro" id="IPR006034">
    <property type="entry name" value="Asparaginase/glutaminase-like"/>
</dbReference>
<dbReference type="PANTHER" id="PTHR11707">
    <property type="entry name" value="L-ASPARAGINASE"/>
    <property type="match status" value="1"/>
</dbReference>
<accession>A0A9D1IKI7</accession>
<name>A0A9D1IKI7_9BURK</name>
<reference evidence="9" key="2">
    <citation type="journal article" date="2021" name="PeerJ">
        <title>Extensive microbial diversity within the chicken gut microbiome revealed by metagenomics and culture.</title>
        <authorList>
            <person name="Gilroy R."/>
            <person name="Ravi A."/>
            <person name="Getino M."/>
            <person name="Pursley I."/>
            <person name="Horton D.L."/>
            <person name="Alikhan N.F."/>
            <person name="Baker D."/>
            <person name="Gharbi K."/>
            <person name="Hall N."/>
            <person name="Watson M."/>
            <person name="Adriaenssens E.M."/>
            <person name="Foster-Nyarko E."/>
            <person name="Jarju S."/>
            <person name="Secka A."/>
            <person name="Antonio M."/>
            <person name="Oren A."/>
            <person name="Chaudhuri R.R."/>
            <person name="La Ragione R."/>
            <person name="Hildebrand F."/>
            <person name="Pallen M.J."/>
        </authorList>
    </citation>
    <scope>NUCLEOTIDE SEQUENCE</scope>
    <source>
        <strain evidence="9">7463</strain>
    </source>
</reference>
<dbReference type="PIRSF" id="PIRSF500176">
    <property type="entry name" value="L_ASNase"/>
    <property type="match status" value="1"/>
</dbReference>
<dbReference type="InterPro" id="IPR027475">
    <property type="entry name" value="Asparaginase/glutaminase_AS2"/>
</dbReference>
<evidence type="ECO:0000259" key="8">
    <source>
        <dbReference type="Pfam" id="PF17763"/>
    </source>
</evidence>
<dbReference type="NCBIfam" id="TIGR00520">
    <property type="entry name" value="asnASE_II"/>
    <property type="match status" value="1"/>
</dbReference>
<dbReference type="PIRSF" id="PIRSF001220">
    <property type="entry name" value="L-ASNase_gatD"/>
    <property type="match status" value="1"/>
</dbReference>
<dbReference type="PANTHER" id="PTHR11707:SF28">
    <property type="entry name" value="60 KDA LYSOPHOSPHOLIPASE"/>
    <property type="match status" value="1"/>
</dbReference>
<organism evidence="9 10">
    <name type="scientific">Candidatus Aphodousia faecigallinarum</name>
    <dbReference type="NCBI Taxonomy" id="2840677"/>
    <lineage>
        <taxon>Bacteria</taxon>
        <taxon>Pseudomonadati</taxon>
        <taxon>Pseudomonadota</taxon>
        <taxon>Betaproteobacteria</taxon>
        <taxon>Burkholderiales</taxon>
        <taxon>Sutterellaceae</taxon>
        <taxon>Sutterellaceae incertae sedis</taxon>
        <taxon>Candidatus Aphodousia</taxon>
    </lineage>
</organism>
<comment type="caution">
    <text evidence="9">The sequence shown here is derived from an EMBL/GenBank/DDBJ whole genome shotgun (WGS) entry which is preliminary data.</text>
</comment>
<evidence type="ECO:0000256" key="2">
    <source>
        <dbReference type="ARBA" id="ARBA00022801"/>
    </source>
</evidence>
<dbReference type="PROSITE" id="PS00917">
    <property type="entry name" value="ASN_GLN_ASE_2"/>
    <property type="match status" value="1"/>
</dbReference>
<evidence type="ECO:0000256" key="5">
    <source>
        <dbReference type="PROSITE-ProRule" id="PRU10100"/>
    </source>
</evidence>
<evidence type="ECO:0000313" key="10">
    <source>
        <dbReference type="Proteomes" id="UP000824083"/>
    </source>
</evidence>
<feature type="binding site" evidence="4">
    <location>
        <position position="61"/>
    </location>
    <ligand>
        <name>substrate</name>
    </ligand>
</feature>
<dbReference type="PRINTS" id="PR00139">
    <property type="entry name" value="ASNGLNASE"/>
</dbReference>
<dbReference type="EMBL" id="DVMY01000089">
    <property type="protein sequence ID" value="HIU37762.1"/>
    <property type="molecule type" value="Genomic_DNA"/>
</dbReference>
<feature type="binding site" evidence="4">
    <location>
        <begin position="94"/>
        <end position="95"/>
    </location>
    <ligand>
        <name>substrate</name>
    </ligand>
</feature>
<dbReference type="GO" id="GO:0004067">
    <property type="term" value="F:asparaginase activity"/>
    <property type="evidence" value="ECO:0007669"/>
    <property type="project" value="UniProtKB-UniRule"/>
</dbReference>
<comment type="similarity">
    <text evidence="1 6">Belongs to the asparaginase 1 family.</text>
</comment>
<protein>
    <submittedName>
        <fullName evidence="9">Asparaginase</fullName>
    </submittedName>
</protein>
<dbReference type="InterPro" id="IPR037152">
    <property type="entry name" value="L-asparaginase_N_sf"/>
</dbReference>
<gene>
    <name evidence="9" type="ORF">IAC56_05760</name>
</gene>
<dbReference type="InterPro" id="IPR027473">
    <property type="entry name" value="L-asparaginase_C"/>
</dbReference>
<dbReference type="SUPFAM" id="SSF53774">
    <property type="entry name" value="Glutaminase/Asparaginase"/>
    <property type="match status" value="1"/>
</dbReference>
<dbReference type="CDD" id="cd08964">
    <property type="entry name" value="L-asparaginase_II"/>
    <property type="match status" value="1"/>
</dbReference>
<evidence type="ECO:0000256" key="6">
    <source>
        <dbReference type="RuleBase" id="RU004456"/>
    </source>
</evidence>
<dbReference type="GO" id="GO:0006528">
    <property type="term" value="P:asparagine metabolic process"/>
    <property type="evidence" value="ECO:0007669"/>
    <property type="project" value="InterPro"/>
</dbReference>
<dbReference type="Gene3D" id="3.40.50.1170">
    <property type="entry name" value="L-asparaginase, N-terminal domain"/>
    <property type="match status" value="1"/>
</dbReference>
<feature type="active site" evidence="5">
    <location>
        <position position="94"/>
    </location>
</feature>
<dbReference type="InterPro" id="IPR040919">
    <property type="entry name" value="Asparaginase_C"/>
</dbReference>
<dbReference type="FunFam" id="3.40.50.1170:FF:000001">
    <property type="entry name" value="L-asparaginase 2"/>
    <property type="match status" value="1"/>
</dbReference>
<reference evidence="9" key="1">
    <citation type="submission" date="2020-10" db="EMBL/GenBank/DDBJ databases">
        <authorList>
            <person name="Gilroy R."/>
        </authorList>
    </citation>
    <scope>NUCLEOTIDE SEQUENCE</scope>
    <source>
        <strain evidence="9">7463</strain>
    </source>
</reference>
<dbReference type="Proteomes" id="UP000824083">
    <property type="component" value="Unassembled WGS sequence"/>
</dbReference>
<dbReference type="InterPro" id="IPR027474">
    <property type="entry name" value="L-asparaginase_N"/>
</dbReference>
<dbReference type="InterPro" id="IPR036152">
    <property type="entry name" value="Asp/glu_Ase-like_sf"/>
</dbReference>
<dbReference type="InterPro" id="IPR004550">
    <property type="entry name" value="AsnASE_II"/>
</dbReference>
<sequence length="334" mass="36105">MSKKKVVLMSTGGTIVSSGESATQTTGYRLGELSINALLDQLPDLKDRIELEQEAVSHIDSSSMTSEIWLKLARHVQTAVDRDDVDAVVITHGTDTMEETAYFLHLILKTEKPVVFTGAMRPATALSADGILNLYNAFQVALDNQSKGLGVLMVLNNTIGSARFSTKTNTTNVATFSGLNTGDLGSVIDNAVMYFNHSTRPHTMATPFSVHDFDANESFPRVDILLSHADDDARLVDACVAIGAKGIVFAGLGNGCVPEKVLPGIERASKAGVRVIRSSRVFTGPVFNGLSEWKEAGMIDAWNLSAAKARVLLLLALKKGITDIDTLREMFERY</sequence>
<dbReference type="SFLD" id="SFLDS00057">
    <property type="entry name" value="Glutaminase/Asparaginase"/>
    <property type="match status" value="1"/>
</dbReference>
<dbReference type="SMART" id="SM00870">
    <property type="entry name" value="Asparaginase"/>
    <property type="match status" value="1"/>
</dbReference>
<dbReference type="Gene3D" id="3.40.50.40">
    <property type="match status" value="1"/>
</dbReference>
<evidence type="ECO:0000256" key="3">
    <source>
        <dbReference type="PIRSR" id="PIRSR001220-1"/>
    </source>
</evidence>
<keyword evidence="2" id="KW-0378">Hydrolase</keyword>
<evidence type="ECO:0000256" key="4">
    <source>
        <dbReference type="PIRSR" id="PIRSR001220-2"/>
    </source>
</evidence>
<evidence type="ECO:0000313" key="9">
    <source>
        <dbReference type="EMBL" id="HIU37762.1"/>
    </source>
</evidence>
<dbReference type="AlphaFoldDB" id="A0A9D1IKI7"/>
<feature type="domain" description="L-asparaginase N-terminal" evidence="7">
    <location>
        <begin position="5"/>
        <end position="197"/>
    </location>
</feature>
<dbReference type="PROSITE" id="PS51732">
    <property type="entry name" value="ASN_GLN_ASE_3"/>
    <property type="match status" value="1"/>
</dbReference>
<dbReference type="Pfam" id="PF00710">
    <property type="entry name" value="Asparaginase"/>
    <property type="match status" value="1"/>
</dbReference>
<proteinExistence type="inferred from homology"/>